<organism evidence="1 2">
    <name type="scientific">Hyaloperonospora arabidopsidis (strain Emoy2)</name>
    <name type="common">Downy mildew agent</name>
    <name type="synonym">Peronospora arabidopsidis</name>
    <dbReference type="NCBI Taxonomy" id="559515"/>
    <lineage>
        <taxon>Eukaryota</taxon>
        <taxon>Sar</taxon>
        <taxon>Stramenopiles</taxon>
        <taxon>Oomycota</taxon>
        <taxon>Peronosporomycetes</taxon>
        <taxon>Peronosporales</taxon>
        <taxon>Peronosporaceae</taxon>
        <taxon>Hyaloperonospora</taxon>
    </lineage>
</organism>
<dbReference type="InParanoid" id="M4C6Q0"/>
<dbReference type="HOGENOM" id="CLU_2488214_0_0_1"/>
<dbReference type="VEuPathDB" id="FungiDB:HpaG814787"/>
<dbReference type="EMBL" id="ABWE02001746">
    <property type="status" value="NOT_ANNOTATED_CDS"/>
    <property type="molecule type" value="Genomic_DNA"/>
</dbReference>
<dbReference type="AlphaFoldDB" id="M4C6Q0"/>
<protein>
    <submittedName>
        <fullName evidence="1">Uncharacterized protein</fullName>
    </submittedName>
</protein>
<dbReference type="Proteomes" id="UP000011713">
    <property type="component" value="Unassembled WGS sequence"/>
</dbReference>
<keyword evidence="2" id="KW-1185">Reference proteome</keyword>
<accession>M4C6Q0</accession>
<evidence type="ECO:0000313" key="2">
    <source>
        <dbReference type="Proteomes" id="UP000011713"/>
    </source>
</evidence>
<name>M4C6Q0_HYAAE</name>
<evidence type="ECO:0000313" key="1">
    <source>
        <dbReference type="EnsemblProtists" id="HpaP814787"/>
    </source>
</evidence>
<proteinExistence type="predicted"/>
<reference evidence="1" key="2">
    <citation type="submission" date="2015-06" db="UniProtKB">
        <authorList>
            <consortium name="EnsemblProtists"/>
        </authorList>
    </citation>
    <scope>IDENTIFICATION</scope>
    <source>
        <strain evidence="1">Emoy2</strain>
    </source>
</reference>
<reference evidence="2" key="1">
    <citation type="journal article" date="2010" name="Science">
        <title>Signatures of adaptation to obligate biotrophy in the Hyaloperonospora arabidopsidis genome.</title>
        <authorList>
            <person name="Baxter L."/>
            <person name="Tripathy S."/>
            <person name="Ishaque N."/>
            <person name="Boot N."/>
            <person name="Cabral A."/>
            <person name="Kemen E."/>
            <person name="Thines M."/>
            <person name="Ah-Fong A."/>
            <person name="Anderson R."/>
            <person name="Badejoko W."/>
            <person name="Bittner-Eddy P."/>
            <person name="Boore J.L."/>
            <person name="Chibucos M.C."/>
            <person name="Coates M."/>
            <person name="Dehal P."/>
            <person name="Delehaunty K."/>
            <person name="Dong S."/>
            <person name="Downton P."/>
            <person name="Dumas B."/>
            <person name="Fabro G."/>
            <person name="Fronick C."/>
            <person name="Fuerstenberg S.I."/>
            <person name="Fulton L."/>
            <person name="Gaulin E."/>
            <person name="Govers F."/>
            <person name="Hughes L."/>
            <person name="Humphray S."/>
            <person name="Jiang R.H."/>
            <person name="Judelson H."/>
            <person name="Kamoun S."/>
            <person name="Kyung K."/>
            <person name="Meijer H."/>
            <person name="Minx P."/>
            <person name="Morris P."/>
            <person name="Nelson J."/>
            <person name="Phuntumart V."/>
            <person name="Qutob D."/>
            <person name="Rehmany A."/>
            <person name="Rougon-Cardoso A."/>
            <person name="Ryden P."/>
            <person name="Torto-Alalibo T."/>
            <person name="Studholme D."/>
            <person name="Wang Y."/>
            <person name="Win J."/>
            <person name="Wood J."/>
            <person name="Clifton S.W."/>
            <person name="Rogers J."/>
            <person name="Van den Ackerveken G."/>
            <person name="Jones J.D."/>
            <person name="McDowell J.M."/>
            <person name="Beynon J."/>
            <person name="Tyler B.M."/>
        </authorList>
    </citation>
    <scope>NUCLEOTIDE SEQUENCE [LARGE SCALE GENOMIC DNA]</scope>
    <source>
        <strain evidence="2">Emoy2</strain>
    </source>
</reference>
<sequence>MRPGSGKPSSRHAAAQAVTEGETLRLVVSSTPHVGDPARHCLWPLQRSRTQYYTCCGPVSHLFRVLSTTIVDPEAKSTAERIQEAIRQT</sequence>
<dbReference type="EnsemblProtists" id="HpaT814787">
    <property type="protein sequence ID" value="HpaP814787"/>
    <property type="gene ID" value="HpaG814787"/>
</dbReference>